<dbReference type="AlphaFoldDB" id="A0A7Z0DK87"/>
<name>A0A7Z0DK87_9ACTN</name>
<keyword evidence="1" id="KW-0812">Transmembrane</keyword>
<sequence length="138" mass="14761">MKLLVRLAVIVGGSLLYPIVLNLFPSEDANIGAGLLYFGLLFVVSGLWGLWDGRHAEALSPVFLRWTVVAIVTGLVFPIRIWSVEGVDFDVLWSDLAFLTPFVAGLVLAPAAAGIAIGKAVGSSDRELPRSTPQHPPL</sequence>
<proteinExistence type="predicted"/>
<keyword evidence="1" id="KW-1133">Transmembrane helix</keyword>
<feature type="transmembrane region" description="Helical" evidence="1">
    <location>
        <begin position="31"/>
        <end position="51"/>
    </location>
</feature>
<gene>
    <name evidence="2" type="ORF">BJ988_001517</name>
</gene>
<reference evidence="2 3" key="1">
    <citation type="submission" date="2020-07" db="EMBL/GenBank/DDBJ databases">
        <title>Sequencing the genomes of 1000 actinobacteria strains.</title>
        <authorList>
            <person name="Klenk H.-P."/>
        </authorList>
    </citation>
    <scope>NUCLEOTIDE SEQUENCE [LARGE SCALE GENOMIC DNA]</scope>
    <source>
        <strain evidence="2 3">DSM 26487</strain>
    </source>
</reference>
<dbReference type="RefSeq" id="WP_179657473.1">
    <property type="nucleotide sequence ID" value="NZ_JACBZR010000001.1"/>
</dbReference>
<dbReference type="Proteomes" id="UP000564496">
    <property type="component" value="Unassembled WGS sequence"/>
</dbReference>
<accession>A0A7Z0DK87</accession>
<evidence type="ECO:0000256" key="1">
    <source>
        <dbReference type="SAM" id="Phobius"/>
    </source>
</evidence>
<keyword evidence="1" id="KW-0472">Membrane</keyword>
<protein>
    <submittedName>
        <fullName evidence="2">Uncharacterized protein</fullName>
    </submittedName>
</protein>
<organism evidence="2 3">
    <name type="scientific">Nocardioides panzhihuensis</name>
    <dbReference type="NCBI Taxonomy" id="860243"/>
    <lineage>
        <taxon>Bacteria</taxon>
        <taxon>Bacillati</taxon>
        <taxon>Actinomycetota</taxon>
        <taxon>Actinomycetes</taxon>
        <taxon>Propionibacteriales</taxon>
        <taxon>Nocardioidaceae</taxon>
        <taxon>Nocardioides</taxon>
    </lineage>
</organism>
<feature type="transmembrane region" description="Helical" evidence="1">
    <location>
        <begin position="7"/>
        <end position="25"/>
    </location>
</feature>
<keyword evidence="3" id="KW-1185">Reference proteome</keyword>
<comment type="caution">
    <text evidence="2">The sequence shown here is derived from an EMBL/GenBank/DDBJ whole genome shotgun (WGS) entry which is preliminary data.</text>
</comment>
<feature type="transmembrane region" description="Helical" evidence="1">
    <location>
        <begin position="102"/>
        <end position="121"/>
    </location>
</feature>
<evidence type="ECO:0000313" key="2">
    <source>
        <dbReference type="EMBL" id="NYI76869.1"/>
    </source>
</evidence>
<dbReference type="EMBL" id="JACBZR010000001">
    <property type="protein sequence ID" value="NYI76869.1"/>
    <property type="molecule type" value="Genomic_DNA"/>
</dbReference>
<evidence type="ECO:0000313" key="3">
    <source>
        <dbReference type="Proteomes" id="UP000564496"/>
    </source>
</evidence>
<feature type="transmembrane region" description="Helical" evidence="1">
    <location>
        <begin position="63"/>
        <end position="82"/>
    </location>
</feature>